<dbReference type="PROSITE" id="PS50980">
    <property type="entry name" value="COA_CT_NTER"/>
    <property type="match status" value="1"/>
</dbReference>
<dbReference type="InterPro" id="IPR045190">
    <property type="entry name" value="MCCB/AccD1-like"/>
</dbReference>
<dbReference type="GO" id="GO:0006552">
    <property type="term" value="P:L-leucine catabolic process"/>
    <property type="evidence" value="ECO:0007669"/>
    <property type="project" value="TreeGrafter"/>
</dbReference>
<dbReference type="InterPro" id="IPR034733">
    <property type="entry name" value="AcCoA_carboxyl_beta"/>
</dbReference>
<sequence length="542" mass="59058">MDINFNKNEDHNKLLLSDLKQRFAQVKLGGGEKRIAKLHAEGKMTARERIDYLLDPKAKSIEIGAFVGDGMYAEHGGCPSGGVVVKIGYIKGKQCVVVANDATVKAGAWFPITGKKNLRAQEISIENRLPIIYLVDSAGVYLPMQDEIFPDKEHFGRIFRNNAVMSSMGITQIAAVMGSCVAGGAYLPIMSDEAMIVDKTGSIFLAGSYLVKAAVGENIDNETLGGATTHCEISGVTDYKAKDDKDALDRIKSIVGKIGDYDKAGFNRVKAEKPALKEEDIYGIIPKSRSDQYDMMEVIKRLVDNSEMDMYKEGYGQSIITCYARIDGWAVGIVANQRTVSKTKKGEIQFGGVIYSDSADKATRFIANCNQKKIPLVFLQDVTGFMVGSKSEHGGIIKDGAKMVNAVSNSVVPKFTVIVGNSYGAGNYAMCGKAYDPRLIFAWPSAELAVMGGTQAAKVLAQIEASSLKAKGEIIDEVKEKELFDKIKARYDAQVSPYYAASRLWTDAIIDPLETRTWISMGIEAANHAPIEKKFNLGVIQV</sequence>
<dbReference type="Pfam" id="PF01039">
    <property type="entry name" value="Carboxyl_trans"/>
    <property type="match status" value="1"/>
</dbReference>
<protein>
    <submittedName>
        <fullName evidence="3">Methylcrotonoyl-CoA carboxylase</fullName>
    </submittedName>
</protein>
<evidence type="ECO:0000259" key="1">
    <source>
        <dbReference type="PROSITE" id="PS50980"/>
    </source>
</evidence>
<dbReference type="Gene3D" id="3.90.226.10">
    <property type="entry name" value="2-enoyl-CoA Hydratase, Chain A, domain 1"/>
    <property type="match status" value="2"/>
</dbReference>
<dbReference type="FunFam" id="3.90.226.10:FF:000030">
    <property type="entry name" value="Acetyl-CoA carboxylase carboxyltransferase subunit"/>
    <property type="match status" value="1"/>
</dbReference>
<reference evidence="3" key="1">
    <citation type="journal article" date="2014" name="Int. J. Syst. Evol. Microbiol.">
        <title>Complete genome sequence of Corynebacterium casei LMG S-19264T (=DSM 44701T), isolated from a smear-ripened cheese.</title>
        <authorList>
            <consortium name="US DOE Joint Genome Institute (JGI-PGF)"/>
            <person name="Walter F."/>
            <person name="Albersmeier A."/>
            <person name="Kalinowski J."/>
            <person name="Ruckert C."/>
        </authorList>
    </citation>
    <scope>NUCLEOTIDE SEQUENCE</scope>
    <source>
        <strain evidence="3">CGMCC 1.12506</strain>
    </source>
</reference>
<feature type="domain" description="CoA carboxyltransferase N-terminal" evidence="1">
    <location>
        <begin position="12"/>
        <end position="270"/>
    </location>
</feature>
<evidence type="ECO:0000259" key="2">
    <source>
        <dbReference type="PROSITE" id="PS50989"/>
    </source>
</evidence>
<evidence type="ECO:0000313" key="3">
    <source>
        <dbReference type="EMBL" id="GGD24239.1"/>
    </source>
</evidence>
<dbReference type="GO" id="GO:0004485">
    <property type="term" value="F:methylcrotonoyl-CoA carboxylase activity"/>
    <property type="evidence" value="ECO:0007669"/>
    <property type="project" value="TreeGrafter"/>
</dbReference>
<gene>
    <name evidence="3" type="ORF">GCM10011343_13050</name>
</gene>
<dbReference type="PROSITE" id="PS50989">
    <property type="entry name" value="COA_CT_CTER"/>
    <property type="match status" value="1"/>
</dbReference>
<organism evidence="3 4">
    <name type="scientific">Flavobacterium orientale</name>
    <dbReference type="NCBI Taxonomy" id="1756020"/>
    <lineage>
        <taxon>Bacteria</taxon>
        <taxon>Pseudomonadati</taxon>
        <taxon>Bacteroidota</taxon>
        <taxon>Flavobacteriia</taxon>
        <taxon>Flavobacteriales</taxon>
        <taxon>Flavobacteriaceae</taxon>
        <taxon>Flavobacterium</taxon>
    </lineage>
</organism>
<accession>A0A916XZH8</accession>
<dbReference type="GO" id="GO:1905202">
    <property type="term" value="C:methylcrotonoyl-CoA carboxylase complex"/>
    <property type="evidence" value="ECO:0007669"/>
    <property type="project" value="TreeGrafter"/>
</dbReference>
<evidence type="ECO:0000313" key="4">
    <source>
        <dbReference type="Proteomes" id="UP000625735"/>
    </source>
</evidence>
<dbReference type="InterPro" id="IPR011763">
    <property type="entry name" value="COA_CT_C"/>
</dbReference>
<keyword evidence="4" id="KW-1185">Reference proteome</keyword>
<reference evidence="3" key="2">
    <citation type="submission" date="2020-09" db="EMBL/GenBank/DDBJ databases">
        <authorList>
            <person name="Sun Q."/>
            <person name="Zhou Y."/>
        </authorList>
    </citation>
    <scope>NUCLEOTIDE SEQUENCE</scope>
    <source>
        <strain evidence="3">CGMCC 1.12506</strain>
    </source>
</reference>
<dbReference type="EMBL" id="BMFG01000004">
    <property type="protein sequence ID" value="GGD24239.1"/>
    <property type="molecule type" value="Genomic_DNA"/>
</dbReference>
<dbReference type="FunFam" id="3.90.226.10:FF:000004">
    <property type="entry name" value="Methylcrotonoyl-CoA carboxylase beta chain"/>
    <property type="match status" value="1"/>
</dbReference>
<dbReference type="SUPFAM" id="SSF52096">
    <property type="entry name" value="ClpP/crotonase"/>
    <property type="match status" value="2"/>
</dbReference>
<feature type="domain" description="CoA carboxyltransferase C-terminal" evidence="2">
    <location>
        <begin position="268"/>
        <end position="533"/>
    </location>
</feature>
<proteinExistence type="predicted"/>
<dbReference type="RefSeq" id="WP_188361743.1">
    <property type="nucleotide sequence ID" value="NZ_BMFG01000004.1"/>
</dbReference>
<dbReference type="InterPro" id="IPR029045">
    <property type="entry name" value="ClpP/crotonase-like_dom_sf"/>
</dbReference>
<dbReference type="AlphaFoldDB" id="A0A916XZH8"/>
<dbReference type="InterPro" id="IPR011762">
    <property type="entry name" value="COA_CT_N"/>
</dbReference>
<dbReference type="Proteomes" id="UP000625735">
    <property type="component" value="Unassembled WGS sequence"/>
</dbReference>
<name>A0A916XZH8_9FLAO</name>
<comment type="caution">
    <text evidence="3">The sequence shown here is derived from an EMBL/GenBank/DDBJ whole genome shotgun (WGS) entry which is preliminary data.</text>
</comment>
<dbReference type="PANTHER" id="PTHR22855:SF13">
    <property type="entry name" value="METHYLCROTONOYL-COA CARBOXYLASE BETA CHAIN, MITOCHONDRIAL"/>
    <property type="match status" value="1"/>
</dbReference>
<dbReference type="PANTHER" id="PTHR22855">
    <property type="entry name" value="ACETYL, PROPIONYL, PYRUVATE, AND GLUTACONYL CARBOXYLASE-RELATED"/>
    <property type="match status" value="1"/>
</dbReference>